<feature type="domain" description="AB hydrolase-1" evidence="1">
    <location>
        <begin position="21"/>
        <end position="134"/>
    </location>
</feature>
<sequence>MPHVSTNGIQMYYEERGSGEPLVCIMGVTAPGGVWEAHAAEWSKHFRCILGDNRGVGLTDKPEGPYTTAMMADDYAGLMDQLGIKQARVVGCSLGSVIAQQLALRHPEKVKSMILMCTWARQDRFGLYTWQHMMKCKATMRPEDFMHYVQMLIFTKPWFDNDDCWNNMQQGLKDAALNPAPQPVHAMEAQAAAAITHNTISELKKVKCPALVIGGKDDVFTPKWMGEEVAAAIPGADLHLYDNAGHAFHWECLSDFNPRTTEWLLKH</sequence>
<evidence type="ECO:0000259" key="1">
    <source>
        <dbReference type="Pfam" id="PF00561"/>
    </source>
</evidence>
<dbReference type="AlphaFoldDB" id="A0A1T4XFX2"/>
<dbReference type="PRINTS" id="PR00111">
    <property type="entry name" value="ABHYDROLASE"/>
</dbReference>
<proteinExistence type="predicted"/>
<evidence type="ECO:0000313" key="3">
    <source>
        <dbReference type="Proteomes" id="UP000190774"/>
    </source>
</evidence>
<dbReference type="Gene3D" id="3.40.50.1820">
    <property type="entry name" value="alpha/beta hydrolase"/>
    <property type="match status" value="1"/>
</dbReference>
<organism evidence="2 3">
    <name type="scientific">Prosthecobacter debontii</name>
    <dbReference type="NCBI Taxonomy" id="48467"/>
    <lineage>
        <taxon>Bacteria</taxon>
        <taxon>Pseudomonadati</taxon>
        <taxon>Verrucomicrobiota</taxon>
        <taxon>Verrucomicrobiia</taxon>
        <taxon>Verrucomicrobiales</taxon>
        <taxon>Verrucomicrobiaceae</taxon>
        <taxon>Prosthecobacter</taxon>
    </lineage>
</organism>
<dbReference type="Pfam" id="PF00561">
    <property type="entry name" value="Abhydrolase_1"/>
    <property type="match status" value="1"/>
</dbReference>
<dbReference type="PANTHER" id="PTHR43433">
    <property type="entry name" value="HYDROLASE, ALPHA/BETA FOLD FAMILY PROTEIN"/>
    <property type="match status" value="1"/>
</dbReference>
<accession>A0A1T4XFX2</accession>
<protein>
    <submittedName>
        <fullName evidence="2">Pimeloyl-ACP methyl ester carboxylesterase</fullName>
    </submittedName>
</protein>
<name>A0A1T4XFX2_9BACT</name>
<dbReference type="STRING" id="48467.SAMN02745166_01414"/>
<dbReference type="EMBL" id="FUYE01000004">
    <property type="protein sequence ID" value="SKA88420.1"/>
    <property type="molecule type" value="Genomic_DNA"/>
</dbReference>
<reference evidence="3" key="1">
    <citation type="submission" date="2017-02" db="EMBL/GenBank/DDBJ databases">
        <authorList>
            <person name="Varghese N."/>
            <person name="Submissions S."/>
        </authorList>
    </citation>
    <scope>NUCLEOTIDE SEQUENCE [LARGE SCALE GENOMIC DNA]</scope>
    <source>
        <strain evidence="3">ATCC 700200</strain>
    </source>
</reference>
<evidence type="ECO:0000313" key="2">
    <source>
        <dbReference type="EMBL" id="SKA88420.1"/>
    </source>
</evidence>
<dbReference type="InterPro" id="IPR050471">
    <property type="entry name" value="AB_hydrolase"/>
</dbReference>
<dbReference type="PANTHER" id="PTHR43433:SF5">
    <property type="entry name" value="AB HYDROLASE-1 DOMAIN-CONTAINING PROTEIN"/>
    <property type="match status" value="1"/>
</dbReference>
<gene>
    <name evidence="2" type="ORF">SAMN02745166_01414</name>
</gene>
<dbReference type="SUPFAM" id="SSF53474">
    <property type="entry name" value="alpha/beta-Hydrolases"/>
    <property type="match status" value="1"/>
</dbReference>
<dbReference type="InterPro" id="IPR000073">
    <property type="entry name" value="AB_hydrolase_1"/>
</dbReference>
<keyword evidence="3" id="KW-1185">Reference proteome</keyword>
<dbReference type="Proteomes" id="UP000190774">
    <property type="component" value="Unassembled WGS sequence"/>
</dbReference>
<dbReference type="OrthoDB" id="9775557at2"/>
<dbReference type="InterPro" id="IPR029058">
    <property type="entry name" value="AB_hydrolase_fold"/>
</dbReference>
<dbReference type="RefSeq" id="WP_078812620.1">
    <property type="nucleotide sequence ID" value="NZ_FUYE01000004.1"/>
</dbReference>